<dbReference type="InterPro" id="IPR003495">
    <property type="entry name" value="CobW/HypB/UreG_nucleotide-bd"/>
</dbReference>
<organism evidence="2 3">
    <name type="scientific">Acinetobacter populi</name>
    <dbReference type="NCBI Taxonomy" id="1582270"/>
    <lineage>
        <taxon>Bacteria</taxon>
        <taxon>Pseudomonadati</taxon>
        <taxon>Pseudomonadota</taxon>
        <taxon>Gammaproteobacteria</taxon>
        <taxon>Moraxellales</taxon>
        <taxon>Moraxellaceae</taxon>
        <taxon>Acinetobacter</taxon>
    </lineage>
</organism>
<dbReference type="RefSeq" id="WP_087620769.1">
    <property type="nucleotide sequence ID" value="NZ_NEXX01000003.1"/>
</dbReference>
<accession>A0A1Z9YY72</accession>
<dbReference type="InterPro" id="IPR051316">
    <property type="entry name" value="Zinc-reg_GTPase_activator"/>
</dbReference>
<dbReference type="InterPro" id="IPR027417">
    <property type="entry name" value="P-loop_NTPase"/>
</dbReference>
<keyword evidence="3" id="KW-1185">Reference proteome</keyword>
<dbReference type="PANTHER" id="PTHR13748:SF46">
    <property type="entry name" value="ZINC CHAPERONE YEIR"/>
    <property type="match status" value="1"/>
</dbReference>
<proteinExistence type="predicted"/>
<evidence type="ECO:0000313" key="2">
    <source>
        <dbReference type="EMBL" id="OUY07171.1"/>
    </source>
</evidence>
<dbReference type="PANTHER" id="PTHR13748">
    <property type="entry name" value="COBW-RELATED"/>
    <property type="match status" value="1"/>
</dbReference>
<dbReference type="SUPFAM" id="SSF52540">
    <property type="entry name" value="P-loop containing nucleoside triphosphate hydrolases"/>
    <property type="match status" value="1"/>
</dbReference>
<reference evidence="2 3" key="1">
    <citation type="submission" date="2017-05" db="EMBL/GenBank/DDBJ databases">
        <title>Acinetobacter populi ANC 5415 (= PBJ7), whole genome shotgun sequencing project.</title>
        <authorList>
            <person name="Nemec A."/>
            <person name="Radolfova-Krizova L."/>
        </authorList>
    </citation>
    <scope>NUCLEOTIDE SEQUENCE [LARGE SCALE GENOMIC DNA]</scope>
    <source>
        <strain evidence="2 3">PBJ7</strain>
    </source>
</reference>
<dbReference type="CDD" id="cd03112">
    <property type="entry name" value="CobW-like"/>
    <property type="match status" value="1"/>
</dbReference>
<feature type="domain" description="CobW/HypB/UreG nucleotide-binding" evidence="1">
    <location>
        <begin position="9"/>
        <end position="170"/>
    </location>
</feature>
<dbReference type="EMBL" id="NEXX01000003">
    <property type="protein sequence ID" value="OUY07171.1"/>
    <property type="molecule type" value="Genomic_DNA"/>
</dbReference>
<dbReference type="AlphaFoldDB" id="A0A1Z9YY72"/>
<dbReference type="GO" id="GO:0005737">
    <property type="term" value="C:cytoplasm"/>
    <property type="evidence" value="ECO:0007669"/>
    <property type="project" value="TreeGrafter"/>
</dbReference>
<dbReference type="Proteomes" id="UP000196536">
    <property type="component" value="Unassembled WGS sequence"/>
</dbReference>
<comment type="caution">
    <text evidence="2">The sequence shown here is derived from an EMBL/GenBank/DDBJ whole genome shotgun (WGS) entry which is preliminary data.</text>
</comment>
<protein>
    <submittedName>
        <fullName evidence="2">Cobalamin biosynthesis protein CobW</fullName>
    </submittedName>
</protein>
<dbReference type="OrthoDB" id="9808822at2"/>
<name>A0A1Z9YY72_9GAMM</name>
<dbReference type="Gene3D" id="3.40.50.300">
    <property type="entry name" value="P-loop containing nucleotide triphosphate hydrolases"/>
    <property type="match status" value="1"/>
</dbReference>
<sequence length="339" mass="38546">MQFKIQAVPTHIITGFLGAGKTTVLKHLLSQKPADETWAVLMNEFGEIGIDQTWIAEQNGVAVKEVLGGCLCCTSQLPMQIALARLLSEFKPTRLFIEPTGLGHPKELVDQLSQVHWQTSLSLRQVVTVVDGHRLHEQLWQQHEIFLQQIDVADIVLVSYHQQMSAQDEQQLAFLKQAYAEVDKQWFLIDHGQIALTQLDQLHTAVQMKKQSLLIQQHQNLSQTEMAEPKTLPYHYVSKKQVFGQQAYIVAGWHLPKSWQFDADQLLSSLQQLKHCERIKGKLNTSQGWIDINAIPANFQIDFAAHAGLDNRLEIISQVEQDWLAIEKSLLDSQIDNLQ</sequence>
<evidence type="ECO:0000313" key="3">
    <source>
        <dbReference type="Proteomes" id="UP000196536"/>
    </source>
</evidence>
<gene>
    <name evidence="2" type="ORF">CAP51_10840</name>
</gene>
<evidence type="ECO:0000259" key="1">
    <source>
        <dbReference type="Pfam" id="PF02492"/>
    </source>
</evidence>
<dbReference type="Pfam" id="PF02492">
    <property type="entry name" value="cobW"/>
    <property type="match status" value="1"/>
</dbReference>